<dbReference type="Proteomes" id="UP000695562">
    <property type="component" value="Unassembled WGS sequence"/>
</dbReference>
<evidence type="ECO:0000256" key="1">
    <source>
        <dbReference type="SAM" id="Coils"/>
    </source>
</evidence>
<gene>
    <name evidence="3" type="ORF">CYY_010002</name>
</gene>
<keyword evidence="1" id="KW-0175">Coiled coil</keyword>
<name>A0A8J4PLB9_9MYCE</name>
<feature type="compositionally biased region" description="Low complexity" evidence="2">
    <location>
        <begin position="460"/>
        <end position="475"/>
    </location>
</feature>
<feature type="compositionally biased region" description="Low complexity" evidence="2">
    <location>
        <begin position="381"/>
        <end position="453"/>
    </location>
</feature>
<feature type="compositionally biased region" description="Polar residues" evidence="2">
    <location>
        <begin position="476"/>
        <end position="490"/>
    </location>
</feature>
<keyword evidence="4" id="KW-1185">Reference proteome</keyword>
<accession>A0A8J4PLB9</accession>
<feature type="region of interest" description="Disordered" evidence="2">
    <location>
        <begin position="119"/>
        <end position="167"/>
    </location>
</feature>
<feature type="compositionally biased region" description="Polar residues" evidence="2">
    <location>
        <begin position="130"/>
        <end position="148"/>
    </location>
</feature>
<proteinExistence type="predicted"/>
<evidence type="ECO:0000256" key="2">
    <source>
        <dbReference type="SAM" id="MobiDB-lite"/>
    </source>
</evidence>
<protein>
    <submittedName>
        <fullName evidence="3">Uncharacterized protein</fullName>
    </submittedName>
</protein>
<dbReference type="EMBL" id="AJWJ01000881">
    <property type="protein sequence ID" value="KAF2068674.1"/>
    <property type="molecule type" value="Genomic_DNA"/>
</dbReference>
<feature type="region of interest" description="Disordered" evidence="2">
    <location>
        <begin position="375"/>
        <end position="490"/>
    </location>
</feature>
<reference evidence="3" key="1">
    <citation type="submission" date="2020-01" db="EMBL/GenBank/DDBJ databases">
        <title>Development of genomics and gene disruption for Polysphondylium violaceum indicates a role for the polyketide synthase stlB in stalk morphogenesis.</title>
        <authorList>
            <person name="Narita B."/>
            <person name="Kawabe Y."/>
            <person name="Kin K."/>
            <person name="Saito T."/>
            <person name="Gibbs R."/>
            <person name="Kuspa A."/>
            <person name="Muzny D."/>
            <person name="Queller D."/>
            <person name="Richards S."/>
            <person name="Strassman J."/>
            <person name="Sucgang R."/>
            <person name="Worley K."/>
            <person name="Schaap P."/>
        </authorList>
    </citation>
    <scope>NUCLEOTIDE SEQUENCE</scope>
    <source>
        <strain evidence="3">QSvi11</strain>
    </source>
</reference>
<dbReference type="AlphaFoldDB" id="A0A8J4PLB9"/>
<feature type="coiled-coil region" evidence="1">
    <location>
        <begin position="64"/>
        <end position="91"/>
    </location>
</feature>
<evidence type="ECO:0000313" key="3">
    <source>
        <dbReference type="EMBL" id="KAF2068674.1"/>
    </source>
</evidence>
<organism evidence="3 4">
    <name type="scientific">Polysphondylium violaceum</name>
    <dbReference type="NCBI Taxonomy" id="133409"/>
    <lineage>
        <taxon>Eukaryota</taxon>
        <taxon>Amoebozoa</taxon>
        <taxon>Evosea</taxon>
        <taxon>Eumycetozoa</taxon>
        <taxon>Dictyostelia</taxon>
        <taxon>Dictyosteliales</taxon>
        <taxon>Dictyosteliaceae</taxon>
        <taxon>Polysphondylium</taxon>
    </lineage>
</organism>
<comment type="caution">
    <text evidence="3">The sequence shown here is derived from an EMBL/GenBank/DDBJ whole genome shotgun (WGS) entry which is preliminary data.</text>
</comment>
<sequence length="490" mass="56121">MFSNQVPPMYDLLSRVDILINTIKHLATDDSLKITISSIERLLPRASKDLEDSNLRFEKSYALIKSLKEKITSLESNVESLNADKTDLLLRNIKLNNSLASAQLKSSVKSTSQFSEMKIGDLNNNNFNNKVQQSPIQPVNQSSSSPNRSLFLRRTNDEDEKLDKGKPDYKNIEDIRKKLEGSDDIMEPIQALNLIRYHMTKGGPVSTETIIREIHKVWSKDPVVGEAISGWQTMPSWEELNEKMWELYKFRFYKSACNAWYKTRIGVDDDQVVRLRLIKFWLANRKYTADNIFELVINSAVPEKFRLLFSMAIDIESLKQIATHGTEAQSRESIVKAVETWFVKWEPLLKSCRALMESRMNDAYVGGLVMPTIKPNKPFNKYKNNKYNGINNDNRINNGNSNSSNNNYNNNNSSNNNNYNNNNTSHNNNNNGNINNNNNDNNNNNNNNYNNNNNHHHSKNYNNNNYNNGHGNGSKFNKTGHGSNNSPVKK</sequence>
<evidence type="ECO:0000313" key="4">
    <source>
        <dbReference type="Proteomes" id="UP000695562"/>
    </source>
</evidence>